<gene>
    <name evidence="2" type="ORF">TDIB3V08_LOCUS6132</name>
</gene>
<proteinExistence type="predicted"/>
<accession>A0A7R8VMX0</accession>
<feature type="compositionally biased region" description="Polar residues" evidence="1">
    <location>
        <begin position="651"/>
        <end position="667"/>
    </location>
</feature>
<organism evidence="2">
    <name type="scientific">Timema douglasi</name>
    <name type="common">Walking stick</name>
    <dbReference type="NCBI Taxonomy" id="61478"/>
    <lineage>
        <taxon>Eukaryota</taxon>
        <taxon>Metazoa</taxon>
        <taxon>Ecdysozoa</taxon>
        <taxon>Arthropoda</taxon>
        <taxon>Hexapoda</taxon>
        <taxon>Insecta</taxon>
        <taxon>Pterygota</taxon>
        <taxon>Neoptera</taxon>
        <taxon>Polyneoptera</taxon>
        <taxon>Phasmatodea</taxon>
        <taxon>Timematodea</taxon>
        <taxon>Timematoidea</taxon>
        <taxon>Timematidae</taxon>
        <taxon>Timema</taxon>
    </lineage>
</organism>
<dbReference type="AlphaFoldDB" id="A0A7R8VMX0"/>
<evidence type="ECO:0000313" key="2">
    <source>
        <dbReference type="EMBL" id="CAD7199894.1"/>
    </source>
</evidence>
<feature type="compositionally biased region" description="Basic and acidic residues" evidence="1">
    <location>
        <begin position="13"/>
        <end position="23"/>
    </location>
</feature>
<dbReference type="EMBL" id="OA567108">
    <property type="protein sequence ID" value="CAD7199894.1"/>
    <property type="molecule type" value="Genomic_DNA"/>
</dbReference>
<feature type="compositionally biased region" description="Polar residues" evidence="1">
    <location>
        <begin position="34"/>
        <end position="44"/>
    </location>
</feature>
<feature type="region of interest" description="Disordered" evidence="1">
    <location>
        <begin position="596"/>
        <end position="670"/>
    </location>
</feature>
<feature type="region of interest" description="Disordered" evidence="1">
    <location>
        <begin position="1"/>
        <end position="44"/>
    </location>
</feature>
<evidence type="ECO:0000256" key="1">
    <source>
        <dbReference type="SAM" id="MobiDB-lite"/>
    </source>
</evidence>
<feature type="region of interest" description="Disordered" evidence="1">
    <location>
        <begin position="748"/>
        <end position="785"/>
    </location>
</feature>
<feature type="region of interest" description="Disordered" evidence="1">
    <location>
        <begin position="448"/>
        <end position="470"/>
    </location>
</feature>
<sequence>MDKVSPQVDDDNSDKYDTTHEQPSDGSVDGSGARQLQPSITHLSPSGLDHMSEGLIMPSEDVVLLYSLAGVKVPYRSSAVHTTGRNIIRDCIQEIPSVHVTQYVINCACNGICKFILSANVSIHSSTTCSSVASLPQSQIPVSVSHLTKKAALYGPCPVIKCTKPGEGFRDSSMASAPEFQPTPSVDDRGPCLSFSTFELFRHLPNVGIPNQRARYILIPVGFEFFRERIKNRQDDIQNIGKIPVIGWVEPRLVSRKNCVVLDCCLASQLLRTNTDVPPPRPAVLSLRYISYPQNLIIFCSDRIRPADKVLKNPRPRKRPAPSRSNLVVSLRGSTVNCRLVQPILAGEVEGFRSWGLKDPPVRKEIVQVKCQQAFRRGRSQWGHSKSQSRACLWQKPTQVTLGGQNGPLHSQEDERDLPNYRGDERDINLTSANKAGMTPKITKKVSATFSQKGEASGAPPTTRGERATSVCQRESLALLRVSDDPALSKSNTSTSVILQLLGRWAQIAKLNIASSVLGLVPNGCKSSAAMPTWVSPVGSLQLPEMCLPLIAKNNWRTFLGLTAPRLERMVKAPASMIDSEDWVIRFSRVNSSCESVGVEGLSSGPDLSLIRDESSQGSNDECEGYESEANGGPGQAAPALDKDEKWWKSKGNNASHASHQPDTSGSGLAHKAKGKIYPIILCDLEDYSKVARVIQSKVREPVEVEIQWLLNFIVSLAPGEYTARLPLLGMVGLSYVQVLGGGRDCEDLEGSRREDGWSKRRPDSLGARCGTEGDRDSSSNTKSADQSFASVLSGNLRGVTMATWSWSKSCTWFLMAAHPNRGQPVLKELTVTLWNASGIARKKAELERTHLRYAMKFSLADFICHRSSRMGDVGRDGMVILVQRGLDHNVILTHPLHIMKATTIQLARSGEKLTKGGALQILRNLVHKANWSCKVHVVREMVQEYWKCLGGKIESLCKQDKSLWHMTRNLMWVSAPTLPLVGRNGVANSNQEKANAISDHL</sequence>
<reference evidence="2" key="1">
    <citation type="submission" date="2020-11" db="EMBL/GenBank/DDBJ databases">
        <authorList>
            <person name="Tran Van P."/>
        </authorList>
    </citation>
    <scope>NUCLEOTIDE SEQUENCE</scope>
</reference>
<name>A0A7R8VMX0_TIMDO</name>
<protein>
    <submittedName>
        <fullName evidence="2">Uncharacterized protein</fullName>
    </submittedName>
</protein>
<feature type="compositionally biased region" description="Basic and acidic residues" evidence="1">
    <location>
        <begin position="748"/>
        <end position="764"/>
    </location>
</feature>
<feature type="compositionally biased region" description="Basic and acidic residues" evidence="1">
    <location>
        <begin position="411"/>
        <end position="423"/>
    </location>
</feature>
<feature type="region of interest" description="Disordered" evidence="1">
    <location>
        <begin position="400"/>
        <end position="423"/>
    </location>
</feature>